<name>A0A2T3QHS7_PHODM</name>
<sequence length="281" mass="31593">MRKYIYALLLPFLSFSALSAPLVWQAQKGDVNFYFLGSIHAGKKTFYPLPSEFMEHWSSANALIVEANILSSTEVKPDLSGPTTKQQLTPKQQEQLKVISDTLSLPYSHLLTMPPWLSAINLQMALTNQLGLDPQQGVDYQLLLKAQHDKLPIKELEGVEQQFALLANLPEHGTPMLQETVTNWEQLKQDMADLITAWQTGDQTKLNQLFTNSQFDDQSDEQLIFGRNKQWAHILSDPQQYPAGNYLVVVGAFHLLGDKGVPALLAEEGFIVKRVSEFSPK</sequence>
<dbReference type="PANTHER" id="PTHR40590">
    <property type="entry name" value="CYTOPLASMIC PROTEIN-RELATED"/>
    <property type="match status" value="1"/>
</dbReference>
<dbReference type="InterPro" id="IPR047111">
    <property type="entry name" value="YbaP-like"/>
</dbReference>
<dbReference type="CDD" id="cd14789">
    <property type="entry name" value="Tiki"/>
    <property type="match status" value="1"/>
</dbReference>
<dbReference type="AlphaFoldDB" id="A0A2T3QHS7"/>
<protein>
    <submittedName>
        <fullName evidence="1">TraB family</fullName>
    </submittedName>
</protein>
<dbReference type="InterPro" id="IPR002816">
    <property type="entry name" value="TraB/PrgY/GumN_fam"/>
</dbReference>
<proteinExistence type="predicted"/>
<accession>A0A2T3QHS7</accession>
<dbReference type="Proteomes" id="UP000251647">
    <property type="component" value="Unassembled WGS sequence"/>
</dbReference>
<dbReference type="OrthoDB" id="357294at2"/>
<dbReference type="Pfam" id="PF01963">
    <property type="entry name" value="TraB_PrgY_gumN"/>
    <property type="match status" value="1"/>
</dbReference>
<dbReference type="PANTHER" id="PTHR40590:SF1">
    <property type="entry name" value="CYTOPLASMIC PROTEIN"/>
    <property type="match status" value="1"/>
</dbReference>
<dbReference type="EMBL" id="UATL01000001">
    <property type="protein sequence ID" value="SPY28981.1"/>
    <property type="molecule type" value="Genomic_DNA"/>
</dbReference>
<gene>
    <name evidence="1" type="ORF">NCTC11647_02091</name>
</gene>
<evidence type="ECO:0000313" key="1">
    <source>
        <dbReference type="EMBL" id="SPY28981.1"/>
    </source>
</evidence>
<evidence type="ECO:0000313" key="2">
    <source>
        <dbReference type="Proteomes" id="UP000251647"/>
    </source>
</evidence>
<organism evidence="1 2">
    <name type="scientific">Photobacterium damselae</name>
    <dbReference type="NCBI Taxonomy" id="38293"/>
    <lineage>
        <taxon>Bacteria</taxon>
        <taxon>Pseudomonadati</taxon>
        <taxon>Pseudomonadota</taxon>
        <taxon>Gammaproteobacteria</taxon>
        <taxon>Vibrionales</taxon>
        <taxon>Vibrionaceae</taxon>
        <taxon>Photobacterium</taxon>
    </lineage>
</organism>
<dbReference type="RefSeq" id="WP_005298093.1">
    <property type="nucleotide sequence ID" value="NZ_PYOG01000018.1"/>
</dbReference>
<reference evidence="1 2" key="1">
    <citation type="submission" date="2018-06" db="EMBL/GenBank/DDBJ databases">
        <authorList>
            <consortium name="Pathogen Informatics"/>
            <person name="Doyle S."/>
        </authorList>
    </citation>
    <scope>NUCLEOTIDE SEQUENCE [LARGE SCALE GENOMIC DNA]</scope>
    <source>
        <strain evidence="1 2">NCTC11647</strain>
    </source>
</reference>